<organism evidence="1">
    <name type="scientific">Entomoneis paludosa</name>
    <dbReference type="NCBI Taxonomy" id="265537"/>
    <lineage>
        <taxon>Eukaryota</taxon>
        <taxon>Sar</taxon>
        <taxon>Stramenopiles</taxon>
        <taxon>Ochrophyta</taxon>
        <taxon>Bacillariophyta</taxon>
        <taxon>Bacillariophyceae</taxon>
        <taxon>Bacillariophycidae</taxon>
        <taxon>Entomoneidaceae</taxon>
        <taxon>Entomoneis</taxon>
    </lineage>
</organism>
<gene>
    <name evidence="1" type="ORF">APAL1065_LOCUS9371</name>
</gene>
<proteinExistence type="predicted"/>
<dbReference type="AlphaFoldDB" id="A0A7S2Y8M0"/>
<dbReference type="EMBL" id="HBHT01013974">
    <property type="protein sequence ID" value="CAD9959835.1"/>
    <property type="molecule type" value="Transcribed_RNA"/>
</dbReference>
<accession>A0A7S2Y8M0</accession>
<sequence length="99" mass="11275">MQTRVFASQVGWFHEKRLLSTQWAPYPQCFPAVASCETIATSKVCTLHQRKSPQILLLLTKFPLELMKPPPNPIPACPQFIIYQSKQDSSQMRSVSNAR</sequence>
<name>A0A7S2Y8M0_9STRA</name>
<reference evidence="1" key="1">
    <citation type="submission" date="2021-01" db="EMBL/GenBank/DDBJ databases">
        <authorList>
            <person name="Corre E."/>
            <person name="Pelletier E."/>
            <person name="Niang G."/>
            <person name="Scheremetjew M."/>
            <person name="Finn R."/>
            <person name="Kale V."/>
            <person name="Holt S."/>
            <person name="Cochrane G."/>
            <person name="Meng A."/>
            <person name="Brown T."/>
            <person name="Cohen L."/>
        </authorList>
    </citation>
    <scope>NUCLEOTIDE SEQUENCE</scope>
    <source>
        <strain evidence="1">CCMP125</strain>
    </source>
</reference>
<protein>
    <submittedName>
        <fullName evidence="1">Uncharacterized protein</fullName>
    </submittedName>
</protein>
<evidence type="ECO:0000313" key="1">
    <source>
        <dbReference type="EMBL" id="CAD9959835.1"/>
    </source>
</evidence>